<protein>
    <submittedName>
        <fullName evidence="1">Uncharacterized protein</fullName>
    </submittedName>
</protein>
<name>A0A0A9E1I2_ARUDO</name>
<evidence type="ECO:0000313" key="1">
    <source>
        <dbReference type="EMBL" id="JAD94609.1"/>
    </source>
</evidence>
<proteinExistence type="predicted"/>
<sequence>MLRCQVSRVRPRGVIPRHEMQIIVDGGVLVAF</sequence>
<organism evidence="1">
    <name type="scientific">Arundo donax</name>
    <name type="common">Giant reed</name>
    <name type="synonym">Donax arundinaceus</name>
    <dbReference type="NCBI Taxonomy" id="35708"/>
    <lineage>
        <taxon>Eukaryota</taxon>
        <taxon>Viridiplantae</taxon>
        <taxon>Streptophyta</taxon>
        <taxon>Embryophyta</taxon>
        <taxon>Tracheophyta</taxon>
        <taxon>Spermatophyta</taxon>
        <taxon>Magnoliopsida</taxon>
        <taxon>Liliopsida</taxon>
        <taxon>Poales</taxon>
        <taxon>Poaceae</taxon>
        <taxon>PACMAD clade</taxon>
        <taxon>Arundinoideae</taxon>
        <taxon>Arundineae</taxon>
        <taxon>Arundo</taxon>
    </lineage>
</organism>
<dbReference type="AlphaFoldDB" id="A0A0A9E1I2"/>
<reference evidence="1" key="1">
    <citation type="submission" date="2014-09" db="EMBL/GenBank/DDBJ databases">
        <authorList>
            <person name="Magalhaes I.L.F."/>
            <person name="Oliveira U."/>
            <person name="Santos F.R."/>
            <person name="Vidigal T.H.D.A."/>
            <person name="Brescovit A.D."/>
            <person name="Santos A.J."/>
        </authorList>
    </citation>
    <scope>NUCLEOTIDE SEQUENCE</scope>
    <source>
        <tissue evidence="1">Shoot tissue taken approximately 20 cm above the soil surface</tissue>
    </source>
</reference>
<reference evidence="1" key="2">
    <citation type="journal article" date="2015" name="Data Brief">
        <title>Shoot transcriptome of the giant reed, Arundo donax.</title>
        <authorList>
            <person name="Barrero R.A."/>
            <person name="Guerrero F.D."/>
            <person name="Moolhuijzen P."/>
            <person name="Goolsby J.A."/>
            <person name="Tidwell J."/>
            <person name="Bellgard S.E."/>
            <person name="Bellgard M.I."/>
        </authorList>
    </citation>
    <scope>NUCLEOTIDE SEQUENCE</scope>
    <source>
        <tissue evidence="1">Shoot tissue taken approximately 20 cm above the soil surface</tissue>
    </source>
</reference>
<dbReference type="EMBL" id="GBRH01203286">
    <property type="protein sequence ID" value="JAD94609.1"/>
    <property type="molecule type" value="Transcribed_RNA"/>
</dbReference>
<accession>A0A0A9E1I2</accession>